<name>I2N9E4_STRT9</name>
<sequence>MRLVSRALTATAVAVALAAGAPGWAQAQPTGESIPGAPPGAAQDRLPEGWRISAGELVWSSPVPVGMGGALVEFRSGERTLGVPEASPDHRTFRLRVDTSAIGPVNELQVVAGSRRLDAAGKERSSARRSAPDAVKPPAPLPVNSVDPGVAGKYRTTSGEYTLKSVKLPGYEKPVEMRATVVGPANAPGKRPLALFLHGRHASCYEPGSDWPNLQWPCPPGQKEIPSYRGYQHDQKLLASQGYVTVSISANGINAQDGPKPDSGAQARSSLVRQHLARWAEWGANPAKAPAAVRATKAADLSKVLLVGHSRGGEGVNRAAYDSVSPPPRAEDGYRGPVSWRIRGTVLIGPTIFGHNPAPDVPSMTILPGCDGDVSDLQGQMYLDAARGIGRGTALHSAVYMVGANHNYFNTEWTPGQTEAPANDDWFEDEDRVCGPGAKTRLSAGQQQTAGTTYIAAAARLFLAGDDRVRPLLDGSGRRAPSAGPARVLSHAVGGNRTAAILPDAPLSVANGRVCDQITSDTARACMQQSEIGVSPHFAQWGFAADEPGRNAVRADWTKPGTPVKLTPGRVFSLAGSEALALRAAVPPNSSGTRLDVAVTDTSGKRVRLGRVTVDGLPGSGVTSSHWARELRVPLRAATAAGVDLKRIRSVELTPRSTSGSLWLVDAWGWRPGTPAVNPVPLPRLDVSTQTVKEGDSGTRTHQVNVRATGKGTGVVKLGVLDPKTYETAVRTVKVKAGAPVTVPVTVNGNTRFSEDIHYEVTAKAVRGAAVGGAFGGLLVENDDAEPEVSVAPVADSVTEGGKLTWKVQLSAPADSVFYARFVFLPTGGGPELSTKDVDPQWLSEQGLLPDPEQSMSEAAPWIWVTIPAGETSVEMSVPTITDALTEPEESVRMQLGRYRMNDGTWTDGPIVTGKVTDARQR</sequence>
<dbReference type="InterPro" id="IPR038081">
    <property type="entry name" value="CalX-like_sf"/>
</dbReference>
<dbReference type="SUPFAM" id="SSF53474">
    <property type="entry name" value="alpha/beta-Hydrolases"/>
    <property type="match status" value="1"/>
</dbReference>
<protein>
    <recommendedName>
        <fullName evidence="5">Secreted protein</fullName>
    </recommendedName>
</protein>
<feature type="region of interest" description="Disordered" evidence="1">
    <location>
        <begin position="24"/>
        <end position="43"/>
    </location>
</feature>
<dbReference type="AlphaFoldDB" id="I2N9E4"/>
<evidence type="ECO:0000256" key="2">
    <source>
        <dbReference type="SAM" id="SignalP"/>
    </source>
</evidence>
<dbReference type="SUPFAM" id="SSF141072">
    <property type="entry name" value="CalX-like"/>
    <property type="match status" value="1"/>
</dbReference>
<dbReference type="EMBL" id="CP029159">
    <property type="protein sequence ID" value="QKM66575.1"/>
    <property type="molecule type" value="Genomic_DNA"/>
</dbReference>
<keyword evidence="2" id="KW-0732">Signal</keyword>
<gene>
    <name evidence="3" type="ORF">STSU_004780</name>
</gene>
<keyword evidence="4" id="KW-1185">Reference proteome</keyword>
<dbReference type="Gene3D" id="3.40.50.1820">
    <property type="entry name" value="alpha/beta hydrolase"/>
    <property type="match status" value="1"/>
</dbReference>
<evidence type="ECO:0000313" key="4">
    <source>
        <dbReference type="Proteomes" id="UP000005940"/>
    </source>
</evidence>
<feature type="signal peptide" evidence="2">
    <location>
        <begin position="1"/>
        <end position="27"/>
    </location>
</feature>
<dbReference type="RefSeq" id="WP_006345514.1">
    <property type="nucleotide sequence ID" value="NZ_CP029159.1"/>
</dbReference>
<feature type="chain" id="PRO_5044005454" description="Secreted protein" evidence="2">
    <location>
        <begin position="28"/>
        <end position="922"/>
    </location>
</feature>
<evidence type="ECO:0000256" key="1">
    <source>
        <dbReference type="SAM" id="MobiDB-lite"/>
    </source>
</evidence>
<feature type="compositionally biased region" description="Basic and acidic residues" evidence="1">
    <location>
        <begin position="116"/>
        <end position="126"/>
    </location>
</feature>
<dbReference type="Proteomes" id="UP000005940">
    <property type="component" value="Chromosome"/>
</dbReference>
<feature type="region of interest" description="Disordered" evidence="1">
    <location>
        <begin position="116"/>
        <end position="150"/>
    </location>
</feature>
<dbReference type="InterPro" id="IPR029058">
    <property type="entry name" value="AB_hydrolase_fold"/>
</dbReference>
<reference evidence="3 4" key="1">
    <citation type="journal article" date="2012" name="J. Bacteriol.">
        <title>Draft genome of Streptomyces tsukubaensis NRRL 18488, the producer of the clinically important immunosuppressant tacrolimus (FK506).</title>
        <authorList>
            <person name="Barreiro C."/>
            <person name="Prieto C."/>
            <person name="Sola-Landa A."/>
            <person name="Solera E."/>
            <person name="Martinez-Castro M."/>
            <person name="Perez-Redondo R."/>
            <person name="Garcia-Estrada C."/>
            <person name="Aparicio J.F."/>
            <person name="Fernandez-Martinez L.T."/>
            <person name="Santos-Aberturas J."/>
            <person name="Salehi-Najafabadi Z."/>
            <person name="Rodriguez-Garcia A."/>
            <person name="Tauch A."/>
            <person name="Martin J.F."/>
        </authorList>
    </citation>
    <scope>NUCLEOTIDE SEQUENCE [LARGE SCALE GENOMIC DNA]</scope>
    <source>
        <strain evidence="4">DSM 42081 / NBRC 108919 / NRRL 18488 / 9993</strain>
    </source>
</reference>
<accession>I2N9E4</accession>
<proteinExistence type="predicted"/>
<organism evidence="3 4">
    <name type="scientific">Streptomyces tsukubensis (strain DSM 42081 / NBRC 108919 / NRRL 18488 / 9993)</name>
    <dbReference type="NCBI Taxonomy" id="1114943"/>
    <lineage>
        <taxon>Bacteria</taxon>
        <taxon>Bacillati</taxon>
        <taxon>Actinomycetota</taxon>
        <taxon>Actinomycetes</taxon>
        <taxon>Kitasatosporales</taxon>
        <taxon>Streptomycetaceae</taxon>
        <taxon>Streptomyces</taxon>
    </lineage>
</organism>
<evidence type="ECO:0000313" key="3">
    <source>
        <dbReference type="EMBL" id="QKM66575.1"/>
    </source>
</evidence>
<evidence type="ECO:0008006" key="5">
    <source>
        <dbReference type="Google" id="ProtNLM"/>
    </source>
</evidence>